<reference evidence="1 2" key="1">
    <citation type="submission" date="2023-08" db="EMBL/GenBank/DDBJ databases">
        <title>Comparative genomics and taxonomic characterization of three novel marine species of genus Marivirga.</title>
        <authorList>
            <person name="Muhammad N."/>
            <person name="Kim S.-G."/>
        </authorList>
    </citation>
    <scope>NUCLEOTIDE SEQUENCE [LARGE SCALE GENOMIC DNA]</scope>
    <source>
        <strain evidence="1 2">BDSF4-3</strain>
    </source>
</reference>
<accession>A0AA49GBG3</accession>
<dbReference type="AlphaFoldDB" id="A0AA49GBG3"/>
<dbReference type="KEGG" id="msaa:QYS49_14910"/>
<gene>
    <name evidence="1" type="ORF">QYS49_14910</name>
</gene>
<organism evidence="1 2">
    <name type="scientific">Marivirga salinarum</name>
    <dbReference type="NCBI Taxonomy" id="3059078"/>
    <lineage>
        <taxon>Bacteria</taxon>
        <taxon>Pseudomonadati</taxon>
        <taxon>Bacteroidota</taxon>
        <taxon>Cytophagia</taxon>
        <taxon>Cytophagales</taxon>
        <taxon>Marivirgaceae</taxon>
        <taxon>Marivirga</taxon>
    </lineage>
</organism>
<sequence length="44" mass="5009">MIFYHSARCEAPVIDKIFPLERIVEAHQYVELGHKVGNVAISVK</sequence>
<dbReference type="EMBL" id="CP129971">
    <property type="protein sequence ID" value="WKK78470.2"/>
    <property type="molecule type" value="Genomic_DNA"/>
</dbReference>
<dbReference type="Pfam" id="PF13602">
    <property type="entry name" value="ADH_zinc_N_2"/>
    <property type="match status" value="1"/>
</dbReference>
<keyword evidence="2" id="KW-1185">Reference proteome</keyword>
<proteinExistence type="predicted"/>
<dbReference type="Proteomes" id="UP001230496">
    <property type="component" value="Chromosome"/>
</dbReference>
<dbReference type="Gene3D" id="3.90.180.10">
    <property type="entry name" value="Medium-chain alcohol dehydrogenases, catalytic domain"/>
    <property type="match status" value="1"/>
</dbReference>
<evidence type="ECO:0000313" key="1">
    <source>
        <dbReference type="EMBL" id="WKK78470.2"/>
    </source>
</evidence>
<evidence type="ECO:0000313" key="2">
    <source>
        <dbReference type="Proteomes" id="UP001230496"/>
    </source>
</evidence>
<name>A0AA49GBG3_9BACT</name>
<protein>
    <submittedName>
        <fullName evidence="1">Zinc-binding dehydrogenase</fullName>
    </submittedName>
</protein>
<dbReference type="RefSeq" id="WP_308351591.1">
    <property type="nucleotide sequence ID" value="NZ_CP129971.1"/>
</dbReference>